<evidence type="ECO:0000256" key="2">
    <source>
        <dbReference type="ARBA" id="ARBA00022741"/>
    </source>
</evidence>
<keyword evidence="2 6" id="KW-0547">Nucleotide-binding</keyword>
<name>A0A2T7CM11_9POAL</name>
<dbReference type="InterPro" id="IPR020588">
    <property type="entry name" value="RecA_ATP-bd"/>
</dbReference>
<keyword evidence="3 6" id="KW-0067">ATP-binding</keyword>
<dbReference type="GO" id="GO:0006281">
    <property type="term" value="P:DNA repair"/>
    <property type="evidence" value="ECO:0007669"/>
    <property type="project" value="InterPro"/>
</dbReference>
<dbReference type="SMART" id="SM00382">
    <property type="entry name" value="AAA"/>
    <property type="match status" value="1"/>
</dbReference>
<dbReference type="InterPro" id="IPR049261">
    <property type="entry name" value="RecA-like_C"/>
</dbReference>
<evidence type="ECO:0000256" key="7">
    <source>
        <dbReference type="RuleBase" id="RU004527"/>
    </source>
</evidence>
<dbReference type="Pfam" id="PF00154">
    <property type="entry name" value="RecA_N"/>
    <property type="match status" value="1"/>
</dbReference>
<evidence type="ECO:0000256" key="5">
    <source>
        <dbReference type="ARBA" id="ARBA00023172"/>
    </source>
</evidence>
<protein>
    <recommendedName>
        <fullName evidence="12">RecA family profile 1 domain-containing protein</fullName>
    </recommendedName>
</protein>
<evidence type="ECO:0000256" key="6">
    <source>
        <dbReference type="RuleBase" id="RU003422"/>
    </source>
</evidence>
<evidence type="ECO:0000256" key="3">
    <source>
        <dbReference type="ARBA" id="ARBA00022840"/>
    </source>
</evidence>
<keyword evidence="11" id="KW-1185">Reference proteome</keyword>
<feature type="domain" description="RecA family profile 1" evidence="8">
    <location>
        <begin position="160"/>
        <end position="319"/>
    </location>
</feature>
<keyword evidence="4 7" id="KW-0238">DNA-binding</keyword>
<sequence length="445" mass="49485">MINPIVLDFYYILFISPLSQDLSNYSFVSVIIPASYLQKWGKCNPMYLLICEKLAMQSYTFSQILNKQNYWLIKFMFNLYLFRHLLLVFQECCNQNVSYTVQLRSLSAEGREQSKAEEHDYGDKNIKQNDFALQQALDQITSAFGEDSIMWLNHAYGRKEVPVISTGSFALDTALGIGGLPKGRVVEIYGPEASGKTTLALHVIAEAQKSGGNCAFIDAEHALDPALAESIGVKAEHMLLSQPDCGEQALGLADILIRSGSIDVVVVDSVAALVPKTELDGEMGDAHVALQARLMSQALRKLSHSLSRSRTILLFINQAIGAQIQVKIVKNKHAPPFKTVQLELEFGKGLSRESELIELGCKHKFITKSGVFYHMNGQTFQGKDVIKRYLAENGDVQEDLMTMLREKIMQNESQLDRHEEGVNLDKNASEIAAATDEEVNDELGA</sequence>
<dbReference type="GO" id="GO:0005524">
    <property type="term" value="F:ATP binding"/>
    <property type="evidence" value="ECO:0007669"/>
    <property type="project" value="UniProtKB-KW"/>
</dbReference>
<dbReference type="PROSITE" id="PS50162">
    <property type="entry name" value="RECA_2"/>
    <property type="match status" value="1"/>
</dbReference>
<dbReference type="SUPFAM" id="SSF54752">
    <property type="entry name" value="RecA protein, C-terminal domain"/>
    <property type="match status" value="1"/>
</dbReference>
<evidence type="ECO:0000259" key="8">
    <source>
        <dbReference type="PROSITE" id="PS50162"/>
    </source>
</evidence>
<comment type="similarity">
    <text evidence="1 6">Belongs to the RecA family.</text>
</comment>
<dbReference type="SUPFAM" id="SSF52540">
    <property type="entry name" value="P-loop containing nucleoside triphosphate hydrolases"/>
    <property type="match status" value="1"/>
</dbReference>
<evidence type="ECO:0008006" key="12">
    <source>
        <dbReference type="Google" id="ProtNLM"/>
    </source>
</evidence>
<dbReference type="Gramene" id="PUZ44380">
    <property type="protein sequence ID" value="PUZ44380"/>
    <property type="gene ID" value="GQ55_8G084400"/>
</dbReference>
<dbReference type="InterPro" id="IPR023400">
    <property type="entry name" value="RecA_C_sf"/>
</dbReference>
<evidence type="ECO:0000313" key="11">
    <source>
        <dbReference type="Proteomes" id="UP000244336"/>
    </source>
</evidence>
<dbReference type="InterPro" id="IPR049428">
    <property type="entry name" value="RecA-like_N"/>
</dbReference>
<dbReference type="InterPro" id="IPR003593">
    <property type="entry name" value="AAA+_ATPase"/>
</dbReference>
<dbReference type="AlphaFoldDB" id="A0A2T7CM11"/>
<dbReference type="Gene3D" id="3.40.50.300">
    <property type="entry name" value="P-loop containing nucleotide triphosphate hydrolases"/>
    <property type="match status" value="2"/>
</dbReference>
<evidence type="ECO:0000256" key="4">
    <source>
        <dbReference type="ARBA" id="ARBA00023125"/>
    </source>
</evidence>
<dbReference type="Pfam" id="PF21096">
    <property type="entry name" value="RecA_C"/>
    <property type="match status" value="1"/>
</dbReference>
<dbReference type="PRINTS" id="PR00142">
    <property type="entry name" value="RECA"/>
</dbReference>
<dbReference type="Proteomes" id="UP000244336">
    <property type="component" value="Chromosome 8"/>
</dbReference>
<dbReference type="InterPro" id="IPR027417">
    <property type="entry name" value="P-loop_NTPase"/>
</dbReference>
<keyword evidence="5 7" id="KW-0233">DNA recombination</keyword>
<dbReference type="EMBL" id="CM009756">
    <property type="protein sequence ID" value="PUZ44380.1"/>
    <property type="molecule type" value="Genomic_DNA"/>
</dbReference>
<dbReference type="OrthoDB" id="5957327at2759"/>
<organism evidence="10 11">
    <name type="scientific">Panicum hallii var. hallii</name>
    <dbReference type="NCBI Taxonomy" id="1504633"/>
    <lineage>
        <taxon>Eukaryota</taxon>
        <taxon>Viridiplantae</taxon>
        <taxon>Streptophyta</taxon>
        <taxon>Embryophyta</taxon>
        <taxon>Tracheophyta</taxon>
        <taxon>Spermatophyta</taxon>
        <taxon>Magnoliopsida</taxon>
        <taxon>Liliopsida</taxon>
        <taxon>Poales</taxon>
        <taxon>Poaceae</taxon>
        <taxon>PACMAD clade</taxon>
        <taxon>Panicoideae</taxon>
        <taxon>Panicodae</taxon>
        <taxon>Paniceae</taxon>
        <taxon>Panicinae</taxon>
        <taxon>Panicum</taxon>
        <taxon>Panicum sect. Panicum</taxon>
    </lineage>
</organism>
<dbReference type="GO" id="GO:0006310">
    <property type="term" value="P:DNA recombination"/>
    <property type="evidence" value="ECO:0007669"/>
    <property type="project" value="UniProtKB-KW"/>
</dbReference>
<dbReference type="PANTHER" id="PTHR45900:SF11">
    <property type="entry name" value="OS11G0302700 PROTEIN"/>
    <property type="match status" value="1"/>
</dbReference>
<keyword evidence="7" id="KW-0227">DNA damage</keyword>
<dbReference type="GO" id="GO:0003697">
    <property type="term" value="F:single-stranded DNA binding"/>
    <property type="evidence" value="ECO:0007669"/>
    <property type="project" value="InterPro"/>
</dbReference>
<evidence type="ECO:0000313" key="10">
    <source>
        <dbReference type="EMBL" id="PUZ44380.1"/>
    </source>
</evidence>
<dbReference type="InterPro" id="IPR013765">
    <property type="entry name" value="DNA_recomb/repair_RecA"/>
</dbReference>
<gene>
    <name evidence="10" type="ORF">GQ55_8G084400</name>
</gene>
<evidence type="ECO:0000259" key="9">
    <source>
        <dbReference type="PROSITE" id="PS50163"/>
    </source>
</evidence>
<evidence type="ECO:0000256" key="1">
    <source>
        <dbReference type="ARBA" id="ARBA00009391"/>
    </source>
</evidence>
<proteinExistence type="inferred from homology"/>
<dbReference type="InterPro" id="IPR020587">
    <property type="entry name" value="RecA_monomer-monomer_interface"/>
</dbReference>
<dbReference type="PROSITE" id="PS50163">
    <property type="entry name" value="RECA_3"/>
    <property type="match status" value="1"/>
</dbReference>
<accession>A0A2T7CM11</accession>
<dbReference type="GO" id="GO:0140664">
    <property type="term" value="F:ATP-dependent DNA damage sensor activity"/>
    <property type="evidence" value="ECO:0007669"/>
    <property type="project" value="InterPro"/>
</dbReference>
<feature type="domain" description="RecA family profile 2" evidence="9">
    <location>
        <begin position="306"/>
        <end position="355"/>
    </location>
</feature>
<reference evidence="10 11" key="1">
    <citation type="submission" date="2018-04" db="EMBL/GenBank/DDBJ databases">
        <title>WGS assembly of Panicum hallii var. hallii HAL2.</title>
        <authorList>
            <person name="Lovell J."/>
            <person name="Jenkins J."/>
            <person name="Lowry D."/>
            <person name="Mamidi S."/>
            <person name="Sreedasyam A."/>
            <person name="Weng X."/>
            <person name="Barry K."/>
            <person name="Bonette J."/>
            <person name="Campitelli B."/>
            <person name="Daum C."/>
            <person name="Gordon S."/>
            <person name="Gould B."/>
            <person name="Lipzen A."/>
            <person name="MacQueen A."/>
            <person name="Palacio-Mejia J."/>
            <person name="Plott C."/>
            <person name="Shakirov E."/>
            <person name="Shu S."/>
            <person name="Yoshinaga Y."/>
            <person name="Zane M."/>
            <person name="Rokhsar D."/>
            <person name="Grimwood J."/>
            <person name="Schmutz J."/>
            <person name="Juenger T."/>
        </authorList>
    </citation>
    <scope>NUCLEOTIDE SEQUENCE [LARGE SCALE GENOMIC DNA]</scope>
    <source>
        <strain evidence="11">cv. HAL2</strain>
    </source>
</reference>
<dbReference type="PANTHER" id="PTHR45900">
    <property type="entry name" value="RECA"/>
    <property type="match status" value="1"/>
</dbReference>